<dbReference type="SUPFAM" id="SSF53686">
    <property type="entry name" value="Tryptophan synthase beta subunit-like PLP-dependent enzymes"/>
    <property type="match status" value="1"/>
</dbReference>
<keyword evidence="6" id="KW-1185">Reference proteome</keyword>
<accession>A0ABV7F5S8</accession>
<comment type="cofactor">
    <cofactor evidence="1">
        <name>pyridoxal 5'-phosphate</name>
        <dbReference type="ChEBI" id="CHEBI:597326"/>
    </cofactor>
</comment>
<evidence type="ECO:0000313" key="5">
    <source>
        <dbReference type="EMBL" id="MFC3110302.1"/>
    </source>
</evidence>
<sequence length="465" mass="50555">MMSRQMGANTRKNPAVLSLIGNTPLIEVTRLDTGLCQLFLKLESQNPGGSIKDRIGLAMIEAAESDGRLQPGGTVVEATAGNTGLGLALVARAKGYRVVLVVPDKMSTEKILHLKAMGAEVHLTRSDVAKGHPEYYQDYAARLAKEIPGAFFTDQFNNPSNPLAHQRTTAPEIWEQTGHRLDAIVCGVGSAGTITGLTRFFREQQPALEFVLADPKGSILADYVATGKVSDTSGSWAVEGIGEDFVPAIADLSAVKHAYTIDDAESFGTARELLRAEGILGGSSTGTLLAAALRYCRAQTTPKRVVTFVCDTGTRYLSKLYNDNWMFDQGLLKRETFGDLRDIIGRRFDEGAVISVTAGDTLMTAFNRMRNAEISQLPVMHDDEIVGIIDESDLLLKVESDAGLFRSPVADTMTRQIETLAPTAGLETLRATLDRGLVAIIEDDHHFYGLITRFDLLNHLRRTIS</sequence>
<evidence type="ECO:0000256" key="2">
    <source>
        <dbReference type="ARBA" id="ARBA00022898"/>
    </source>
</evidence>
<evidence type="ECO:0000259" key="4">
    <source>
        <dbReference type="PROSITE" id="PS51371"/>
    </source>
</evidence>
<dbReference type="InterPro" id="IPR046342">
    <property type="entry name" value="CBS_dom_sf"/>
</dbReference>
<evidence type="ECO:0000256" key="3">
    <source>
        <dbReference type="PROSITE-ProRule" id="PRU00703"/>
    </source>
</evidence>
<dbReference type="Proteomes" id="UP001595530">
    <property type="component" value="Unassembled WGS sequence"/>
</dbReference>
<dbReference type="PROSITE" id="PS51371">
    <property type="entry name" value="CBS"/>
    <property type="match status" value="1"/>
</dbReference>
<dbReference type="Gene3D" id="3.40.50.1100">
    <property type="match status" value="2"/>
</dbReference>
<proteinExistence type="predicted"/>
<organism evidence="5 6">
    <name type="scientific">Undibacterium arcticum</name>
    <dbReference type="NCBI Taxonomy" id="1762892"/>
    <lineage>
        <taxon>Bacteria</taxon>
        <taxon>Pseudomonadati</taxon>
        <taxon>Pseudomonadota</taxon>
        <taxon>Betaproteobacteria</taxon>
        <taxon>Burkholderiales</taxon>
        <taxon>Oxalobacteraceae</taxon>
        <taxon>Undibacterium</taxon>
    </lineage>
</organism>
<dbReference type="Pfam" id="PF00291">
    <property type="entry name" value="PALP"/>
    <property type="match status" value="1"/>
</dbReference>
<dbReference type="InterPro" id="IPR001926">
    <property type="entry name" value="TrpB-like_PALP"/>
</dbReference>
<evidence type="ECO:0000256" key="1">
    <source>
        <dbReference type="ARBA" id="ARBA00001933"/>
    </source>
</evidence>
<dbReference type="RefSeq" id="WP_390332626.1">
    <property type="nucleotide sequence ID" value="NZ_JBHRTP010000072.1"/>
</dbReference>
<dbReference type="InterPro" id="IPR036052">
    <property type="entry name" value="TrpB-like_PALP_sf"/>
</dbReference>
<gene>
    <name evidence="5" type="ORF">ACFOFO_20440</name>
</gene>
<dbReference type="PANTHER" id="PTHR10314">
    <property type="entry name" value="CYSTATHIONINE BETA-SYNTHASE"/>
    <property type="match status" value="1"/>
</dbReference>
<feature type="domain" description="CBS" evidence="4">
    <location>
        <begin position="348"/>
        <end position="404"/>
    </location>
</feature>
<keyword evidence="2" id="KW-0663">Pyridoxal phosphate</keyword>
<dbReference type="InterPro" id="IPR001216">
    <property type="entry name" value="P-phosphate_BS"/>
</dbReference>
<dbReference type="CDD" id="cd01561">
    <property type="entry name" value="CBS_like"/>
    <property type="match status" value="1"/>
</dbReference>
<name>A0ABV7F5S8_9BURK</name>
<protein>
    <submittedName>
        <fullName evidence="5">Pyridoxal-phosphate dependent enzyme</fullName>
    </submittedName>
</protein>
<dbReference type="Pfam" id="PF00571">
    <property type="entry name" value="CBS"/>
    <property type="match status" value="2"/>
</dbReference>
<dbReference type="SMART" id="SM00116">
    <property type="entry name" value="CBS"/>
    <property type="match status" value="1"/>
</dbReference>
<dbReference type="SUPFAM" id="SSF54631">
    <property type="entry name" value="CBS-domain pair"/>
    <property type="match status" value="1"/>
</dbReference>
<dbReference type="PROSITE" id="PS00901">
    <property type="entry name" value="CYS_SYNTHASE"/>
    <property type="match status" value="1"/>
</dbReference>
<dbReference type="InterPro" id="IPR000644">
    <property type="entry name" value="CBS_dom"/>
</dbReference>
<evidence type="ECO:0000313" key="6">
    <source>
        <dbReference type="Proteomes" id="UP001595530"/>
    </source>
</evidence>
<dbReference type="InterPro" id="IPR046353">
    <property type="entry name" value="CBS_C"/>
</dbReference>
<dbReference type="Gene3D" id="3.10.580.10">
    <property type="entry name" value="CBS-domain"/>
    <property type="match status" value="1"/>
</dbReference>
<dbReference type="CDD" id="cd04608">
    <property type="entry name" value="CBS_pair_CBS"/>
    <property type="match status" value="1"/>
</dbReference>
<dbReference type="InterPro" id="IPR050214">
    <property type="entry name" value="Cys_Synth/Cystath_Beta-Synth"/>
</dbReference>
<reference evidence="6" key="1">
    <citation type="journal article" date="2019" name="Int. J. Syst. Evol. Microbiol.">
        <title>The Global Catalogue of Microorganisms (GCM) 10K type strain sequencing project: providing services to taxonomists for standard genome sequencing and annotation.</title>
        <authorList>
            <consortium name="The Broad Institute Genomics Platform"/>
            <consortium name="The Broad Institute Genome Sequencing Center for Infectious Disease"/>
            <person name="Wu L."/>
            <person name="Ma J."/>
        </authorList>
    </citation>
    <scope>NUCLEOTIDE SEQUENCE [LARGE SCALE GENOMIC DNA]</scope>
    <source>
        <strain evidence="6">KCTC 42986</strain>
    </source>
</reference>
<dbReference type="EMBL" id="JBHRTP010000072">
    <property type="protein sequence ID" value="MFC3110302.1"/>
    <property type="molecule type" value="Genomic_DNA"/>
</dbReference>
<keyword evidence="3" id="KW-0129">CBS domain</keyword>
<comment type="caution">
    <text evidence="5">The sequence shown here is derived from an EMBL/GenBank/DDBJ whole genome shotgun (WGS) entry which is preliminary data.</text>
</comment>